<sequence length="42" mass="4515">MASRSIGVGGTGRLALYLLNSPFSNHHEDDWDQRDSLAAAQG</sequence>
<proteinExistence type="predicted"/>
<dbReference type="EMBL" id="JAUSVL010000001">
    <property type="protein sequence ID" value="MDQ0288875.1"/>
    <property type="molecule type" value="Genomic_DNA"/>
</dbReference>
<dbReference type="Proteomes" id="UP001238163">
    <property type="component" value="Unassembled WGS sequence"/>
</dbReference>
<keyword evidence="2" id="KW-1185">Reference proteome</keyword>
<organism evidence="1 2">
    <name type="scientific">Oligosphaera ethanolica</name>
    <dbReference type="NCBI Taxonomy" id="760260"/>
    <lineage>
        <taxon>Bacteria</taxon>
        <taxon>Pseudomonadati</taxon>
        <taxon>Lentisphaerota</taxon>
        <taxon>Oligosphaeria</taxon>
        <taxon>Oligosphaerales</taxon>
        <taxon>Oligosphaeraceae</taxon>
        <taxon>Oligosphaera</taxon>
    </lineage>
</organism>
<evidence type="ECO:0000313" key="2">
    <source>
        <dbReference type="Proteomes" id="UP001238163"/>
    </source>
</evidence>
<comment type="caution">
    <text evidence="1">The sequence shown here is derived from an EMBL/GenBank/DDBJ whole genome shotgun (WGS) entry which is preliminary data.</text>
</comment>
<gene>
    <name evidence="1" type="ORF">J3R75_000982</name>
</gene>
<evidence type="ECO:0000313" key="1">
    <source>
        <dbReference type="EMBL" id="MDQ0288875.1"/>
    </source>
</evidence>
<name>A0AAE3VE85_9BACT</name>
<protein>
    <submittedName>
        <fullName evidence="1">Uncharacterized protein</fullName>
    </submittedName>
</protein>
<dbReference type="AlphaFoldDB" id="A0AAE3VE85"/>
<accession>A0AAE3VE85</accession>
<reference evidence="1" key="1">
    <citation type="submission" date="2023-07" db="EMBL/GenBank/DDBJ databases">
        <title>Genomic Encyclopedia of Type Strains, Phase IV (KMG-IV): sequencing the most valuable type-strain genomes for metagenomic binning, comparative biology and taxonomic classification.</title>
        <authorList>
            <person name="Goeker M."/>
        </authorList>
    </citation>
    <scope>NUCLEOTIDE SEQUENCE</scope>
    <source>
        <strain evidence="1">DSM 24202</strain>
    </source>
</reference>